<feature type="transmembrane region" description="Helical" evidence="1">
    <location>
        <begin position="78"/>
        <end position="96"/>
    </location>
</feature>
<dbReference type="EMBL" id="MWPH01000003">
    <property type="protein sequence ID" value="OVE83388.1"/>
    <property type="molecule type" value="Genomic_DNA"/>
</dbReference>
<proteinExistence type="predicted"/>
<gene>
    <name evidence="2" type="ORF">B2G88_13080</name>
</gene>
<sequence length="128" mass="13715">MTENAISATDEEEGSRIWREVFFVAAVSALFLVPSDARTVVSPDVLVVTVTGGLVLGVIVHVVFSRIQIGRLSGGQQVLALLMTLGSVYILAWVLLPVGQYAFLAHFAVAFLWGATLTQVAATIRLDD</sequence>
<organism evidence="2 3">
    <name type="scientific">Natronolimnobius baerhuensis</name>
    <dbReference type="NCBI Taxonomy" id="253108"/>
    <lineage>
        <taxon>Archaea</taxon>
        <taxon>Methanobacteriati</taxon>
        <taxon>Methanobacteriota</taxon>
        <taxon>Stenosarchaea group</taxon>
        <taxon>Halobacteria</taxon>
        <taxon>Halobacteriales</taxon>
        <taxon>Natrialbaceae</taxon>
        <taxon>Natronolimnobius</taxon>
    </lineage>
</organism>
<evidence type="ECO:0000256" key="1">
    <source>
        <dbReference type="SAM" id="Phobius"/>
    </source>
</evidence>
<reference evidence="2 3" key="1">
    <citation type="submission" date="2017-02" db="EMBL/GenBank/DDBJ databases">
        <title>Natronthermophilus aegyptiacus gen. nov.,sp. nov., an aerobic, extremely halophilic alkalithermophilic archaeon isolated from the athalassohaline Wadi An Natrun, Egypt.</title>
        <authorList>
            <person name="Zhao B."/>
        </authorList>
    </citation>
    <scope>NUCLEOTIDE SEQUENCE [LARGE SCALE GENOMIC DNA]</scope>
    <source>
        <strain evidence="2 3">CGMCC 1.3597</strain>
    </source>
</reference>
<keyword evidence="1" id="KW-0472">Membrane</keyword>
<keyword evidence="1" id="KW-0812">Transmembrane</keyword>
<keyword evidence="1" id="KW-1133">Transmembrane helix</keyword>
<comment type="caution">
    <text evidence="2">The sequence shown here is derived from an EMBL/GenBank/DDBJ whole genome shotgun (WGS) entry which is preliminary data.</text>
</comment>
<feature type="transmembrane region" description="Helical" evidence="1">
    <location>
        <begin position="45"/>
        <end position="66"/>
    </location>
</feature>
<dbReference type="Proteomes" id="UP000196084">
    <property type="component" value="Unassembled WGS sequence"/>
</dbReference>
<feature type="transmembrane region" description="Helical" evidence="1">
    <location>
        <begin position="102"/>
        <end position="124"/>
    </location>
</feature>
<protein>
    <submittedName>
        <fullName evidence="2">Uncharacterized protein</fullName>
    </submittedName>
</protein>
<accession>A0A202E5D1</accession>
<name>A0A202E5D1_9EURY</name>
<evidence type="ECO:0000313" key="2">
    <source>
        <dbReference type="EMBL" id="OVE83388.1"/>
    </source>
</evidence>
<evidence type="ECO:0000313" key="3">
    <source>
        <dbReference type="Proteomes" id="UP000196084"/>
    </source>
</evidence>
<dbReference type="RefSeq" id="WP_054864115.1">
    <property type="nucleotide sequence ID" value="NZ_MWPH01000003.1"/>
</dbReference>
<dbReference type="AlphaFoldDB" id="A0A202E5D1"/>
<keyword evidence="3" id="KW-1185">Reference proteome</keyword>
<feature type="transmembrane region" description="Helical" evidence="1">
    <location>
        <begin position="17"/>
        <end position="33"/>
    </location>
</feature>